<evidence type="ECO:0000313" key="3">
    <source>
        <dbReference type="EMBL" id="KAK0437717.1"/>
    </source>
</evidence>
<keyword evidence="4" id="KW-1185">Reference proteome</keyword>
<evidence type="ECO:0000256" key="1">
    <source>
        <dbReference type="SAM" id="MobiDB-lite"/>
    </source>
</evidence>
<reference evidence="3" key="1">
    <citation type="submission" date="2023-06" db="EMBL/GenBank/DDBJ databases">
        <authorList>
            <consortium name="Lawrence Berkeley National Laboratory"/>
            <person name="Ahrendt S."/>
            <person name="Sahu N."/>
            <person name="Indic B."/>
            <person name="Wong-Bajracharya J."/>
            <person name="Merenyi Z."/>
            <person name="Ke H.-M."/>
            <person name="Monk M."/>
            <person name="Kocsube S."/>
            <person name="Drula E."/>
            <person name="Lipzen A."/>
            <person name="Balint B."/>
            <person name="Henrissat B."/>
            <person name="Andreopoulos B."/>
            <person name="Martin F.M."/>
            <person name="Harder C.B."/>
            <person name="Rigling D."/>
            <person name="Ford K.L."/>
            <person name="Foster G.D."/>
            <person name="Pangilinan J."/>
            <person name="Papanicolaou A."/>
            <person name="Barry K."/>
            <person name="LaButti K."/>
            <person name="Viragh M."/>
            <person name="Koriabine M."/>
            <person name="Yan M."/>
            <person name="Riley R."/>
            <person name="Champramary S."/>
            <person name="Plett K.L."/>
            <person name="Tsai I.J."/>
            <person name="Slot J."/>
            <person name="Sipos G."/>
            <person name="Plett J."/>
            <person name="Nagy L.G."/>
            <person name="Grigoriev I.V."/>
        </authorList>
    </citation>
    <scope>NUCLEOTIDE SEQUENCE</scope>
    <source>
        <strain evidence="3">CCBAS 213</strain>
    </source>
</reference>
<accession>A0AA39MKJ5</accession>
<evidence type="ECO:0000256" key="2">
    <source>
        <dbReference type="SAM" id="Phobius"/>
    </source>
</evidence>
<dbReference type="Proteomes" id="UP001175211">
    <property type="component" value="Unassembled WGS sequence"/>
</dbReference>
<keyword evidence="2" id="KW-0472">Membrane</keyword>
<keyword evidence="2" id="KW-1133">Transmembrane helix</keyword>
<dbReference type="EMBL" id="JAUEPS010000106">
    <property type="protein sequence ID" value="KAK0437717.1"/>
    <property type="molecule type" value="Genomic_DNA"/>
</dbReference>
<dbReference type="AlphaFoldDB" id="A0AA39MKJ5"/>
<evidence type="ECO:0000313" key="4">
    <source>
        <dbReference type="Proteomes" id="UP001175211"/>
    </source>
</evidence>
<dbReference type="GeneID" id="85362137"/>
<name>A0AA39MKJ5_ARMTA</name>
<proteinExistence type="predicted"/>
<protein>
    <submittedName>
        <fullName evidence="3">Uncharacterized protein</fullName>
    </submittedName>
</protein>
<dbReference type="RefSeq" id="XP_060322661.1">
    <property type="nucleotide sequence ID" value="XM_060478589.1"/>
</dbReference>
<organism evidence="3 4">
    <name type="scientific">Armillaria tabescens</name>
    <name type="common">Ringless honey mushroom</name>
    <name type="synonym">Agaricus tabescens</name>
    <dbReference type="NCBI Taxonomy" id="1929756"/>
    <lineage>
        <taxon>Eukaryota</taxon>
        <taxon>Fungi</taxon>
        <taxon>Dikarya</taxon>
        <taxon>Basidiomycota</taxon>
        <taxon>Agaricomycotina</taxon>
        <taxon>Agaricomycetes</taxon>
        <taxon>Agaricomycetidae</taxon>
        <taxon>Agaricales</taxon>
        <taxon>Marasmiineae</taxon>
        <taxon>Physalacriaceae</taxon>
        <taxon>Desarmillaria</taxon>
    </lineage>
</organism>
<feature type="transmembrane region" description="Helical" evidence="2">
    <location>
        <begin position="226"/>
        <end position="246"/>
    </location>
</feature>
<feature type="region of interest" description="Disordered" evidence="1">
    <location>
        <begin position="87"/>
        <end position="124"/>
    </location>
</feature>
<sequence>MQDSGGWIIPHRSADAARQSPVALDQPLSFASLEKSLVHDGISWSRTSNIRAAMTDIDERDVTMTDATEFKCPNTVSPILPVVDPVYHPGSSPSTGELSAASADGQVPHSWTAPTSSNSQRPSPNIWQIFGSTPPPLWVHLGCPSYHPSPRSWFIVPAMGCIPKQELIANRCTRPRDLPHAPPRPSQYRPPFRIMSISLHSLIHLKLSIRSFELITHMSLARQHCVIHMAGASIAITTFLCWMGLVKPSRRERA</sequence>
<feature type="compositionally biased region" description="Polar residues" evidence="1">
    <location>
        <begin position="112"/>
        <end position="124"/>
    </location>
</feature>
<keyword evidence="2" id="KW-0812">Transmembrane</keyword>
<comment type="caution">
    <text evidence="3">The sequence shown here is derived from an EMBL/GenBank/DDBJ whole genome shotgun (WGS) entry which is preliminary data.</text>
</comment>
<gene>
    <name evidence="3" type="ORF">EV420DRAFT_1651819</name>
</gene>